<dbReference type="Proteomes" id="UP000023152">
    <property type="component" value="Unassembled WGS sequence"/>
</dbReference>
<keyword evidence="2" id="KW-1185">Reference proteome</keyword>
<name>X6NL41_RETFI</name>
<gene>
    <name evidence="1" type="ORF">RFI_11030</name>
</gene>
<comment type="caution">
    <text evidence="1">The sequence shown here is derived from an EMBL/GenBank/DDBJ whole genome shotgun (WGS) entry which is preliminary data.</text>
</comment>
<dbReference type="EMBL" id="ASPP01008082">
    <property type="protein sequence ID" value="ETO26107.1"/>
    <property type="molecule type" value="Genomic_DNA"/>
</dbReference>
<reference evidence="1 2" key="1">
    <citation type="journal article" date="2013" name="Curr. Biol.">
        <title>The Genome of the Foraminiferan Reticulomyxa filosa.</title>
        <authorList>
            <person name="Glockner G."/>
            <person name="Hulsmann N."/>
            <person name="Schleicher M."/>
            <person name="Noegel A.A."/>
            <person name="Eichinger L."/>
            <person name="Gallinger C."/>
            <person name="Pawlowski J."/>
            <person name="Sierra R."/>
            <person name="Euteneuer U."/>
            <person name="Pillet L."/>
            <person name="Moustafa A."/>
            <person name="Platzer M."/>
            <person name="Groth M."/>
            <person name="Szafranski K."/>
            <person name="Schliwa M."/>
        </authorList>
    </citation>
    <scope>NUCLEOTIDE SEQUENCE [LARGE SCALE GENOMIC DNA]</scope>
</reference>
<dbReference type="AlphaFoldDB" id="X6NL41"/>
<organism evidence="1 2">
    <name type="scientific">Reticulomyxa filosa</name>
    <dbReference type="NCBI Taxonomy" id="46433"/>
    <lineage>
        <taxon>Eukaryota</taxon>
        <taxon>Sar</taxon>
        <taxon>Rhizaria</taxon>
        <taxon>Retaria</taxon>
        <taxon>Foraminifera</taxon>
        <taxon>Monothalamids</taxon>
        <taxon>Reticulomyxidae</taxon>
        <taxon>Reticulomyxa</taxon>
    </lineage>
</organism>
<sequence length="108" mass="13403">MILLSINIFNISCFSYYYNPDFMIFATNFQKKDKKRINIFERISKNEKNIKGFSWFLLLLKYKYISEFSSIGMYYFKRDFDKYLFFMNTYEYKNMIITIKLDKKKNNK</sequence>
<evidence type="ECO:0000313" key="2">
    <source>
        <dbReference type="Proteomes" id="UP000023152"/>
    </source>
</evidence>
<protein>
    <submittedName>
        <fullName evidence="1">Uncharacterized protein</fullName>
    </submittedName>
</protein>
<evidence type="ECO:0000313" key="1">
    <source>
        <dbReference type="EMBL" id="ETO26107.1"/>
    </source>
</evidence>
<accession>X6NL41</accession>
<proteinExistence type="predicted"/>